<keyword evidence="2" id="KW-1185">Reference proteome</keyword>
<evidence type="ECO:0000313" key="1">
    <source>
        <dbReference type="EMBL" id="KAJ8018768.1"/>
    </source>
</evidence>
<accession>A0A9Q1BB07</accession>
<dbReference type="EMBL" id="JAIZAY010000197">
    <property type="protein sequence ID" value="KAJ8018768.1"/>
    <property type="molecule type" value="Genomic_DNA"/>
</dbReference>
<dbReference type="PANTHER" id="PTHR21494">
    <property type="entry name" value="ACTIVATING SIGNAL COINTEGRATOR 1 COMPLEX SUBUNIT 2 ASC-1 COMPLEX SUBUNIT P100"/>
    <property type="match status" value="1"/>
</dbReference>
<dbReference type="InterPro" id="IPR052586">
    <property type="entry name" value="ASCC2"/>
</dbReference>
<dbReference type="Proteomes" id="UP001152320">
    <property type="component" value="Unassembled WGS sequence"/>
</dbReference>
<name>A0A9Q1BB07_HOLLE</name>
<dbReference type="GO" id="GO:0043130">
    <property type="term" value="F:ubiquitin binding"/>
    <property type="evidence" value="ECO:0007669"/>
    <property type="project" value="TreeGrafter"/>
</dbReference>
<reference evidence="1" key="1">
    <citation type="submission" date="2021-10" db="EMBL/GenBank/DDBJ databases">
        <title>Tropical sea cucumber genome reveals ecological adaptation and Cuvierian tubules defense mechanism.</title>
        <authorList>
            <person name="Chen T."/>
        </authorList>
    </citation>
    <scope>NUCLEOTIDE SEQUENCE</scope>
    <source>
        <strain evidence="1">Nanhai2018</strain>
        <tissue evidence="1">Muscle</tissue>
    </source>
</reference>
<evidence type="ECO:0000313" key="2">
    <source>
        <dbReference type="Proteomes" id="UP001152320"/>
    </source>
</evidence>
<dbReference type="PANTHER" id="PTHR21494:SF0">
    <property type="entry name" value="ACTIVATING SIGNAL COINTEGRATOR 1 COMPLEX SUBUNIT 2"/>
    <property type="match status" value="1"/>
</dbReference>
<gene>
    <name evidence="1" type="ORF">HOLleu_43055</name>
</gene>
<dbReference type="GO" id="GO:0006355">
    <property type="term" value="P:regulation of DNA-templated transcription"/>
    <property type="evidence" value="ECO:0007669"/>
    <property type="project" value="TreeGrafter"/>
</dbReference>
<dbReference type="AlphaFoldDB" id="A0A9Q1BB07"/>
<proteinExistence type="predicted"/>
<comment type="caution">
    <text evidence="1">The sequence shown here is derived from an EMBL/GenBank/DDBJ whole genome shotgun (WGS) entry which is preliminary data.</text>
</comment>
<sequence length="232" mass="25975">MMELSILYGGGNAELLTKMVDNIFKQQPNYTSDVKLVVPTVLEVFEKVLEKCGLKTDSPKKGPTQLTDSRQGGELLQMSVDELTDVISYIADSALSLKAFLDIYPPASQAFYEQGFIQKVSSFCETILPPLSRAIKKRQSEGECLPEDLRKYLILTKVGFAKVCSLIINTCCIQPVLENSGQEEEVNHYVEQYLDTMSSLLSDKMFVAAVAEQRKIQEDLELLLQSSQQVYP</sequence>
<protein>
    <submittedName>
        <fullName evidence="1">Activating signal cointegrator 1 complex subunit 2</fullName>
    </submittedName>
</protein>
<dbReference type="OrthoDB" id="5577209at2759"/>
<organism evidence="1 2">
    <name type="scientific">Holothuria leucospilota</name>
    <name type="common">Black long sea cucumber</name>
    <name type="synonym">Mertensiothuria leucospilota</name>
    <dbReference type="NCBI Taxonomy" id="206669"/>
    <lineage>
        <taxon>Eukaryota</taxon>
        <taxon>Metazoa</taxon>
        <taxon>Echinodermata</taxon>
        <taxon>Eleutherozoa</taxon>
        <taxon>Echinozoa</taxon>
        <taxon>Holothuroidea</taxon>
        <taxon>Aspidochirotacea</taxon>
        <taxon>Aspidochirotida</taxon>
        <taxon>Holothuriidae</taxon>
        <taxon>Holothuria</taxon>
    </lineage>
</organism>